<comment type="caution">
    <text evidence="1">The sequence shown here is derived from an EMBL/GenBank/DDBJ whole genome shotgun (WGS) entry which is preliminary data.</text>
</comment>
<dbReference type="InterPro" id="IPR050155">
    <property type="entry name" value="HAD-like_hydrolase_sf"/>
</dbReference>
<reference evidence="1 2" key="1">
    <citation type="submission" date="2024-02" db="EMBL/GenBank/DDBJ databases">
        <title>Herpetosiphon gulosus NBRC 112829.</title>
        <authorList>
            <person name="Ichikawa N."/>
            <person name="Katano-Makiyama Y."/>
            <person name="Hidaka K."/>
        </authorList>
    </citation>
    <scope>NUCLEOTIDE SEQUENCE [LARGE SCALE GENOMIC DNA]</scope>
    <source>
        <strain evidence="1 2">NBRC 112829</strain>
    </source>
</reference>
<dbReference type="Gene3D" id="3.40.50.1000">
    <property type="entry name" value="HAD superfamily/HAD-like"/>
    <property type="match status" value="1"/>
</dbReference>
<dbReference type="InterPro" id="IPR036412">
    <property type="entry name" value="HAD-like_sf"/>
</dbReference>
<sequence length="224" mass="25141">MKLLLWDIDGTLIRSHGRSLEAFKAAFQRVYEVDLPLSSTAGKTDGLIVRETLHTWDEVAILERLEQFYVVYEGELQARFEYLQHETTILHGVHAALSHLQAHTIHSLLTGNMQRTAKIKLDAVDLSRHFRWEWGAFGSDSHIRNDLVPVALQRAQAAGWHGTFDDVVVIGDTPFDIACAKIAGACSVAVATGRFSLEQLAEHQPDLLLEDLTHYEALLQFITT</sequence>
<dbReference type="Proteomes" id="UP001428290">
    <property type="component" value="Unassembled WGS sequence"/>
</dbReference>
<proteinExistence type="predicted"/>
<dbReference type="PANTHER" id="PTHR43434">
    <property type="entry name" value="PHOSPHOGLYCOLATE PHOSPHATASE"/>
    <property type="match status" value="1"/>
</dbReference>
<evidence type="ECO:0000313" key="2">
    <source>
        <dbReference type="Proteomes" id="UP001428290"/>
    </source>
</evidence>
<dbReference type="RefSeq" id="WP_345724016.1">
    <property type="nucleotide sequence ID" value="NZ_BAABRU010000018.1"/>
</dbReference>
<name>A0ABP9X4T7_9CHLR</name>
<keyword evidence="2" id="KW-1185">Reference proteome</keyword>
<dbReference type="SFLD" id="SFLDG01129">
    <property type="entry name" value="C1.5:_HAD__Beta-PGM__Phosphata"/>
    <property type="match status" value="1"/>
</dbReference>
<dbReference type="InterPro" id="IPR023214">
    <property type="entry name" value="HAD_sf"/>
</dbReference>
<evidence type="ECO:0000313" key="1">
    <source>
        <dbReference type="EMBL" id="GAA5530422.1"/>
    </source>
</evidence>
<dbReference type="SFLD" id="SFLDS00003">
    <property type="entry name" value="Haloacid_Dehalogenase"/>
    <property type="match status" value="1"/>
</dbReference>
<dbReference type="InterPro" id="IPR023198">
    <property type="entry name" value="PGP-like_dom2"/>
</dbReference>
<dbReference type="PANTHER" id="PTHR43434:SF1">
    <property type="entry name" value="PHOSPHOGLYCOLATE PHOSPHATASE"/>
    <property type="match status" value="1"/>
</dbReference>
<dbReference type="SUPFAM" id="SSF56784">
    <property type="entry name" value="HAD-like"/>
    <property type="match status" value="1"/>
</dbReference>
<dbReference type="EMBL" id="BAABRU010000018">
    <property type="protein sequence ID" value="GAA5530422.1"/>
    <property type="molecule type" value="Genomic_DNA"/>
</dbReference>
<organism evidence="1 2">
    <name type="scientific">Herpetosiphon gulosus</name>
    <dbReference type="NCBI Taxonomy" id="1973496"/>
    <lineage>
        <taxon>Bacteria</taxon>
        <taxon>Bacillati</taxon>
        <taxon>Chloroflexota</taxon>
        <taxon>Chloroflexia</taxon>
        <taxon>Herpetosiphonales</taxon>
        <taxon>Herpetosiphonaceae</taxon>
        <taxon>Herpetosiphon</taxon>
    </lineage>
</organism>
<protein>
    <submittedName>
        <fullName evidence="1">Pyrophosphatase PpaX</fullName>
    </submittedName>
</protein>
<gene>
    <name evidence="1" type="primary">ppaX</name>
    <name evidence="1" type="ORF">Hgul01_04241</name>
</gene>
<accession>A0ABP9X4T7</accession>
<dbReference type="Pfam" id="PF12710">
    <property type="entry name" value="HAD"/>
    <property type="match status" value="1"/>
</dbReference>
<dbReference type="Gene3D" id="1.10.150.240">
    <property type="entry name" value="Putative phosphatase, domain 2"/>
    <property type="match status" value="1"/>
</dbReference>